<dbReference type="SMART" id="SM01117">
    <property type="entry name" value="Cyt-b5"/>
    <property type="match status" value="1"/>
</dbReference>
<dbReference type="SUPFAM" id="SSF55856">
    <property type="entry name" value="Cytochrome b5-like heme/steroid binding domain"/>
    <property type="match status" value="1"/>
</dbReference>
<dbReference type="InterPro" id="IPR001199">
    <property type="entry name" value="Cyt_B5-like_heme/steroid-bd"/>
</dbReference>
<keyword evidence="17" id="KW-1185">Reference proteome</keyword>
<dbReference type="GeneID" id="42002410"/>
<keyword evidence="5 14" id="KW-0812">Transmembrane</keyword>
<dbReference type="InterPro" id="IPR036400">
    <property type="entry name" value="Cyt_B5-like_heme/steroid_sf"/>
</dbReference>
<dbReference type="EMBL" id="QEAO01000004">
    <property type="protein sequence ID" value="TPX36516.1"/>
    <property type="molecule type" value="Genomic_DNA"/>
</dbReference>
<dbReference type="Gene3D" id="3.10.120.10">
    <property type="entry name" value="Cytochrome b5-like heme/steroid binding domain"/>
    <property type="match status" value="1"/>
</dbReference>
<dbReference type="InterPro" id="IPR015876">
    <property type="entry name" value="Acyl-CoA_DS"/>
</dbReference>
<feature type="transmembrane region" description="Helical" evidence="14">
    <location>
        <begin position="33"/>
        <end position="54"/>
    </location>
</feature>
<evidence type="ECO:0000256" key="8">
    <source>
        <dbReference type="ARBA" id="ARBA00022989"/>
    </source>
</evidence>
<keyword evidence="4" id="KW-0349">Heme</keyword>
<evidence type="ECO:0000256" key="5">
    <source>
        <dbReference type="ARBA" id="ARBA00022692"/>
    </source>
</evidence>
<dbReference type="RefSeq" id="XP_031026730.1">
    <property type="nucleotide sequence ID" value="XM_031167113.1"/>
</dbReference>
<dbReference type="InterPro" id="IPR001522">
    <property type="entry name" value="FADS-1_CS"/>
</dbReference>
<comment type="caution">
    <text evidence="16">The sequence shown here is derived from an EMBL/GenBank/DDBJ whole genome shotgun (WGS) entry which is preliminary data.</text>
</comment>
<dbReference type="InterPro" id="IPR009160">
    <property type="entry name" value="Acyl-CoA_deSatase_haem/ster-bd"/>
</dbReference>
<keyword evidence="10" id="KW-0408">Iron</keyword>
<evidence type="ECO:0000313" key="16">
    <source>
        <dbReference type="EMBL" id="TPX36516.1"/>
    </source>
</evidence>
<keyword evidence="7" id="KW-0276">Fatty acid metabolism</keyword>
<dbReference type="InterPro" id="IPR018506">
    <property type="entry name" value="Cyt_B5_heme-BS"/>
</dbReference>
<organism evidence="16 17">
    <name type="scientific">Synchytrium microbalum</name>
    <dbReference type="NCBI Taxonomy" id="1806994"/>
    <lineage>
        <taxon>Eukaryota</taxon>
        <taxon>Fungi</taxon>
        <taxon>Fungi incertae sedis</taxon>
        <taxon>Chytridiomycota</taxon>
        <taxon>Chytridiomycota incertae sedis</taxon>
        <taxon>Chytridiomycetes</taxon>
        <taxon>Synchytriales</taxon>
        <taxon>Synchytriaceae</taxon>
        <taxon>Synchytrium</taxon>
    </lineage>
</organism>
<keyword evidence="12 14" id="KW-0472">Membrane</keyword>
<evidence type="ECO:0000256" key="13">
    <source>
        <dbReference type="ARBA" id="ARBA00023160"/>
    </source>
</evidence>
<dbReference type="GO" id="GO:0004768">
    <property type="term" value="F:stearoyl-CoA 9-desaturase activity"/>
    <property type="evidence" value="ECO:0007669"/>
    <property type="project" value="InterPro"/>
</dbReference>
<dbReference type="AlphaFoldDB" id="A0A507CER3"/>
<dbReference type="Pfam" id="PF00173">
    <property type="entry name" value="Cyt-b5"/>
    <property type="match status" value="1"/>
</dbReference>
<comment type="subcellular location">
    <subcellularLocation>
        <location evidence="1">Membrane</location>
        <topology evidence="1">Multi-pass membrane protein</topology>
    </subcellularLocation>
</comment>
<accession>A0A507CER3</accession>
<keyword evidence="9" id="KW-0560">Oxidoreductase</keyword>
<keyword evidence="13" id="KW-0275">Fatty acid biosynthesis</keyword>
<keyword evidence="11" id="KW-0443">Lipid metabolism</keyword>
<gene>
    <name evidence="16" type="ORF">SmJEL517_g01185</name>
</gene>
<dbReference type="PROSITE" id="PS00191">
    <property type="entry name" value="CYTOCHROME_B5_1"/>
    <property type="match status" value="1"/>
</dbReference>
<dbReference type="PROSITE" id="PS00476">
    <property type="entry name" value="FATTY_ACID_DESATUR_1"/>
    <property type="match status" value="1"/>
</dbReference>
<evidence type="ECO:0000256" key="4">
    <source>
        <dbReference type="ARBA" id="ARBA00022617"/>
    </source>
</evidence>
<dbReference type="GO" id="GO:0005506">
    <property type="term" value="F:iron ion binding"/>
    <property type="evidence" value="ECO:0007669"/>
    <property type="project" value="TreeGrafter"/>
</dbReference>
<sequence length="394" mass="45561">MLAAKDINWLHVAILTVPPLAAIYGIATTQARWPTLVWAFVYYFMTGFGITAGYHRYWSHRSYDCSFPMKLFLALGGAGAMEGSIRWWSRDHRAHHRYTDSPKDPYDASRGLFYTHIGWMILKQDPNRIGRVDISDLNKDELVMWQHKNYLWLSPFMAFVFPALVAYIGWGDFWGGLYFAGMARCVFLHHSTFCVNSLAHYLGESPYDDRRSPRDHFVTALVTFGEGYHNFHHEFPSDYRNAILFWQYDPTKWLIFVASLVGLTYNLKMFPENEIAKGRIQMQEKKIAELKKKLNWGKPLDQLPEWEWDNFVSSCEKDKKQYLVVDKVVYDVDGFMDDHPGGRGFLKTSLGRDVSASFNGAIYFHSNAARNLATLMRVAKIVGEIPDTDKAKEE</sequence>
<evidence type="ECO:0000256" key="3">
    <source>
        <dbReference type="ARBA" id="ARBA00022516"/>
    </source>
</evidence>
<protein>
    <recommendedName>
        <fullName evidence="15">Cytochrome b5 heme-binding domain-containing protein</fullName>
    </recommendedName>
</protein>
<evidence type="ECO:0000256" key="9">
    <source>
        <dbReference type="ARBA" id="ARBA00023002"/>
    </source>
</evidence>
<dbReference type="STRING" id="1806994.A0A507CER3"/>
<evidence type="ECO:0000256" key="11">
    <source>
        <dbReference type="ARBA" id="ARBA00023098"/>
    </source>
</evidence>
<dbReference type="PROSITE" id="PS50255">
    <property type="entry name" value="CYTOCHROME_B5_2"/>
    <property type="match status" value="1"/>
</dbReference>
<dbReference type="PANTHER" id="PTHR11351:SF31">
    <property type="entry name" value="DESATURASE 1, ISOFORM A-RELATED"/>
    <property type="match status" value="1"/>
</dbReference>
<feature type="domain" description="Cytochrome b5 heme-binding" evidence="15">
    <location>
        <begin position="303"/>
        <end position="386"/>
    </location>
</feature>
<dbReference type="OrthoDB" id="10260134at2759"/>
<dbReference type="InterPro" id="IPR005804">
    <property type="entry name" value="FA_desaturase_dom"/>
</dbReference>
<evidence type="ECO:0000256" key="10">
    <source>
        <dbReference type="ARBA" id="ARBA00023004"/>
    </source>
</evidence>
<dbReference type="PIRSF" id="PIRSF000345">
    <property type="entry name" value="OLE1"/>
    <property type="match status" value="1"/>
</dbReference>
<dbReference type="PRINTS" id="PR00075">
    <property type="entry name" value="FACDDSATRASE"/>
</dbReference>
<feature type="transmembrane region" description="Helical" evidence="14">
    <location>
        <begin position="150"/>
        <end position="170"/>
    </location>
</feature>
<evidence type="ECO:0000256" key="6">
    <source>
        <dbReference type="ARBA" id="ARBA00022723"/>
    </source>
</evidence>
<evidence type="ECO:0000256" key="2">
    <source>
        <dbReference type="ARBA" id="ARBA00009295"/>
    </source>
</evidence>
<keyword evidence="3" id="KW-0444">Lipid biosynthesis</keyword>
<dbReference type="PANTHER" id="PTHR11351">
    <property type="entry name" value="ACYL-COA DESATURASE"/>
    <property type="match status" value="1"/>
</dbReference>
<evidence type="ECO:0000256" key="14">
    <source>
        <dbReference type="SAM" id="Phobius"/>
    </source>
</evidence>
<reference evidence="16 17" key="1">
    <citation type="journal article" date="2019" name="Sci. Rep.">
        <title>Comparative genomics of chytrid fungi reveal insights into the obligate biotrophic and pathogenic lifestyle of Synchytrium endobioticum.</title>
        <authorList>
            <person name="van de Vossenberg B.T.L.H."/>
            <person name="Warris S."/>
            <person name="Nguyen H.D.T."/>
            <person name="van Gent-Pelzer M.P.E."/>
            <person name="Joly D.L."/>
            <person name="van de Geest H.C."/>
            <person name="Bonants P.J.M."/>
            <person name="Smith D.S."/>
            <person name="Levesque C.A."/>
            <person name="van der Lee T.A.J."/>
        </authorList>
    </citation>
    <scope>NUCLEOTIDE SEQUENCE [LARGE SCALE GENOMIC DNA]</scope>
    <source>
        <strain evidence="16 17">JEL517</strain>
    </source>
</reference>
<dbReference type="GO" id="GO:0005789">
    <property type="term" value="C:endoplasmic reticulum membrane"/>
    <property type="evidence" value="ECO:0007669"/>
    <property type="project" value="TreeGrafter"/>
</dbReference>
<evidence type="ECO:0000256" key="1">
    <source>
        <dbReference type="ARBA" id="ARBA00004141"/>
    </source>
</evidence>
<dbReference type="GO" id="GO:0006636">
    <property type="term" value="P:unsaturated fatty acid biosynthetic process"/>
    <property type="evidence" value="ECO:0007669"/>
    <property type="project" value="InterPro"/>
</dbReference>
<comment type="similarity">
    <text evidence="2">Belongs to the fatty acid desaturase type 1 family.</text>
</comment>
<dbReference type="Pfam" id="PF00487">
    <property type="entry name" value="FA_desaturase"/>
    <property type="match status" value="1"/>
</dbReference>
<dbReference type="GO" id="GO:0020037">
    <property type="term" value="F:heme binding"/>
    <property type="evidence" value="ECO:0007669"/>
    <property type="project" value="InterPro"/>
</dbReference>
<feature type="transmembrane region" description="Helical" evidence="14">
    <location>
        <begin position="7"/>
        <end position="27"/>
    </location>
</feature>
<dbReference type="CDD" id="cd03505">
    <property type="entry name" value="Delta9-FADS-like"/>
    <property type="match status" value="1"/>
</dbReference>
<evidence type="ECO:0000259" key="15">
    <source>
        <dbReference type="PROSITE" id="PS50255"/>
    </source>
</evidence>
<evidence type="ECO:0000256" key="12">
    <source>
        <dbReference type="ARBA" id="ARBA00023136"/>
    </source>
</evidence>
<evidence type="ECO:0000256" key="7">
    <source>
        <dbReference type="ARBA" id="ARBA00022832"/>
    </source>
</evidence>
<keyword evidence="8 14" id="KW-1133">Transmembrane helix</keyword>
<dbReference type="Proteomes" id="UP000319731">
    <property type="component" value="Unassembled WGS sequence"/>
</dbReference>
<proteinExistence type="inferred from homology"/>
<name>A0A507CER3_9FUNG</name>
<keyword evidence="6" id="KW-0479">Metal-binding</keyword>
<evidence type="ECO:0000313" key="17">
    <source>
        <dbReference type="Proteomes" id="UP000319731"/>
    </source>
</evidence>